<dbReference type="KEGG" id="mgo:AFA91_20255"/>
<proteinExistence type="predicted"/>
<dbReference type="EMBL" id="CP012150">
    <property type="protein sequence ID" value="AKS33830.1"/>
    <property type="molecule type" value="Genomic_DNA"/>
</dbReference>
<sequence>MFDQIFCQCAFGNAVKASTSVFASPIIVATFGKLAAKVSVTRSHWADTSAGSVWAKMVLTAAVTAGACLADTAVCRFRIKCTRHRCHEEFVNCCATADFNPA</sequence>
<organism evidence="1 2">
    <name type="scientific">Mycolicibacterium goodii</name>
    <name type="common">Mycobacterium goodii</name>
    <dbReference type="NCBI Taxonomy" id="134601"/>
    <lineage>
        <taxon>Bacteria</taxon>
        <taxon>Bacillati</taxon>
        <taxon>Actinomycetota</taxon>
        <taxon>Actinomycetes</taxon>
        <taxon>Mycobacteriales</taxon>
        <taxon>Mycobacteriaceae</taxon>
        <taxon>Mycolicibacterium</taxon>
    </lineage>
</organism>
<gene>
    <name evidence="1" type="ORF">AFA91_20255</name>
</gene>
<name>A0A0K0X8W3_MYCGD</name>
<protein>
    <submittedName>
        <fullName evidence="1">Uncharacterized protein</fullName>
    </submittedName>
</protein>
<evidence type="ECO:0000313" key="2">
    <source>
        <dbReference type="Proteomes" id="UP000062255"/>
    </source>
</evidence>
<evidence type="ECO:0000313" key="1">
    <source>
        <dbReference type="EMBL" id="AKS33830.1"/>
    </source>
</evidence>
<dbReference type="Proteomes" id="UP000062255">
    <property type="component" value="Chromosome"/>
</dbReference>
<reference evidence="1 2" key="1">
    <citation type="submission" date="2015-07" db="EMBL/GenBank/DDBJ databases">
        <title>Complete genome sequence of Mycobacterium goodii X7B, a facultative thermophilic biodesulfurizing bacterium.</title>
        <authorList>
            <person name="Yu B."/>
            <person name="Li F."/>
            <person name="Xu P."/>
        </authorList>
    </citation>
    <scope>NUCLEOTIDE SEQUENCE [LARGE SCALE GENOMIC DNA]</scope>
    <source>
        <strain evidence="1 2">X7B</strain>
    </source>
</reference>
<accession>A0A0K0X8W3</accession>
<dbReference type="STRING" id="134601.AFA91_20255"/>
<dbReference type="AlphaFoldDB" id="A0A0K0X8W3"/>